<dbReference type="GO" id="GO:0022857">
    <property type="term" value="F:transmembrane transporter activity"/>
    <property type="evidence" value="ECO:0007669"/>
    <property type="project" value="InterPro"/>
</dbReference>
<dbReference type="Gene3D" id="1.20.1250.20">
    <property type="entry name" value="MFS general substrate transporter like domains"/>
    <property type="match status" value="1"/>
</dbReference>
<protein>
    <submittedName>
        <fullName evidence="7">Predicted arabinose efflux permease, MFS family</fullName>
    </submittedName>
</protein>
<evidence type="ECO:0000313" key="8">
    <source>
        <dbReference type="Proteomes" id="UP000192674"/>
    </source>
</evidence>
<evidence type="ECO:0000256" key="1">
    <source>
        <dbReference type="ARBA" id="ARBA00004651"/>
    </source>
</evidence>
<dbReference type="AlphaFoldDB" id="A0A1W1ZQL3"/>
<dbReference type="InterPro" id="IPR011701">
    <property type="entry name" value="MFS"/>
</dbReference>
<dbReference type="Proteomes" id="UP000192674">
    <property type="component" value="Unassembled WGS sequence"/>
</dbReference>
<proteinExistence type="predicted"/>
<keyword evidence="8" id="KW-1185">Reference proteome</keyword>
<evidence type="ECO:0000256" key="5">
    <source>
        <dbReference type="ARBA" id="ARBA00023136"/>
    </source>
</evidence>
<sequence length="402" mass="40947">MWAGHTVSLAGSQVTVVALPLVAALTLGADAWEMGVLLAFGRAPYLVVGLPAGVWVDRLPRRVVLLGGSLGQALVLGMVPLAAAMGILSLTLLCAVAFLAGVLAVFTDIAGLAFVPVVVPPEQLSSAQGALEVSQSGAQVAGPSIAGWLVQVLSAPLALLADVASFLFSAAMFGAIRVGEPERAAVRDSMWRQIAGGAKAVFRPRLLRYVTLCTATHILFHNAFTAVFLLYLTRDLALAPSVLGTALAVGAVGGVLGSVAGTRLGTWLGATPAMAVAIVLTGVGIGLVALADNVVLVAGAQALMWFALQVYNVLQVPVRYALTPAKIHGSVNATIRTTVWGTAPIGALVGGLLGAVVGLRMTLLLAGIGAATSALWLLGAARSTVSYWDDPESVIGRSPKGC</sequence>
<evidence type="ECO:0000256" key="2">
    <source>
        <dbReference type="ARBA" id="ARBA00022475"/>
    </source>
</evidence>
<organism evidence="7 8">
    <name type="scientific">Kibdelosporangium aridum</name>
    <dbReference type="NCBI Taxonomy" id="2030"/>
    <lineage>
        <taxon>Bacteria</taxon>
        <taxon>Bacillati</taxon>
        <taxon>Actinomycetota</taxon>
        <taxon>Actinomycetes</taxon>
        <taxon>Pseudonocardiales</taxon>
        <taxon>Pseudonocardiaceae</taxon>
        <taxon>Kibdelosporangium</taxon>
    </lineage>
</organism>
<dbReference type="PANTHER" id="PTHR23513">
    <property type="entry name" value="INTEGRAL MEMBRANE EFFLUX PROTEIN-RELATED"/>
    <property type="match status" value="1"/>
</dbReference>
<feature type="transmembrane region" description="Helical" evidence="6">
    <location>
        <begin position="363"/>
        <end position="381"/>
    </location>
</feature>
<feature type="transmembrane region" description="Helical" evidence="6">
    <location>
        <begin position="34"/>
        <end position="56"/>
    </location>
</feature>
<keyword evidence="3 6" id="KW-0812">Transmembrane</keyword>
<feature type="transmembrane region" description="Helical" evidence="6">
    <location>
        <begin position="294"/>
        <end position="314"/>
    </location>
</feature>
<evidence type="ECO:0000256" key="4">
    <source>
        <dbReference type="ARBA" id="ARBA00022989"/>
    </source>
</evidence>
<dbReference type="SUPFAM" id="SSF103473">
    <property type="entry name" value="MFS general substrate transporter"/>
    <property type="match status" value="1"/>
</dbReference>
<feature type="transmembrane region" description="Helical" evidence="6">
    <location>
        <begin position="267"/>
        <end position="288"/>
    </location>
</feature>
<comment type="subcellular location">
    <subcellularLocation>
        <location evidence="1">Cell membrane</location>
        <topology evidence="1">Multi-pass membrane protein</topology>
    </subcellularLocation>
</comment>
<keyword evidence="5 6" id="KW-0472">Membrane</keyword>
<dbReference type="OrthoDB" id="9815525at2"/>
<name>A0A1W1ZQL3_KIBAR</name>
<feature type="transmembrane region" description="Helical" evidence="6">
    <location>
        <begin position="209"/>
        <end position="232"/>
    </location>
</feature>
<feature type="transmembrane region" description="Helical" evidence="6">
    <location>
        <begin position="90"/>
        <end position="119"/>
    </location>
</feature>
<dbReference type="EMBL" id="FWXV01000001">
    <property type="protein sequence ID" value="SMC50388.1"/>
    <property type="molecule type" value="Genomic_DNA"/>
</dbReference>
<gene>
    <name evidence="7" type="ORF">SAMN05661093_00253</name>
</gene>
<feature type="transmembrane region" description="Helical" evidence="6">
    <location>
        <begin position="335"/>
        <end position="357"/>
    </location>
</feature>
<keyword evidence="4 6" id="KW-1133">Transmembrane helix</keyword>
<dbReference type="Pfam" id="PF07690">
    <property type="entry name" value="MFS_1"/>
    <property type="match status" value="1"/>
</dbReference>
<dbReference type="PANTHER" id="PTHR23513:SF6">
    <property type="entry name" value="MAJOR FACILITATOR SUPERFAMILY ASSOCIATED DOMAIN-CONTAINING PROTEIN"/>
    <property type="match status" value="1"/>
</dbReference>
<feature type="transmembrane region" description="Helical" evidence="6">
    <location>
        <begin position="238"/>
        <end position="260"/>
    </location>
</feature>
<evidence type="ECO:0000256" key="3">
    <source>
        <dbReference type="ARBA" id="ARBA00022692"/>
    </source>
</evidence>
<accession>A0A1W1ZQL3</accession>
<evidence type="ECO:0000256" key="6">
    <source>
        <dbReference type="SAM" id="Phobius"/>
    </source>
</evidence>
<dbReference type="InterPro" id="IPR036259">
    <property type="entry name" value="MFS_trans_sf"/>
</dbReference>
<dbReference type="CDD" id="cd06173">
    <property type="entry name" value="MFS_MefA_like"/>
    <property type="match status" value="1"/>
</dbReference>
<dbReference type="GO" id="GO:0005886">
    <property type="term" value="C:plasma membrane"/>
    <property type="evidence" value="ECO:0007669"/>
    <property type="project" value="UniProtKB-SubCell"/>
</dbReference>
<keyword evidence="2" id="KW-1003">Cell membrane</keyword>
<reference evidence="7 8" key="1">
    <citation type="submission" date="2017-04" db="EMBL/GenBank/DDBJ databases">
        <authorList>
            <person name="Afonso C.L."/>
            <person name="Miller P.J."/>
            <person name="Scott M.A."/>
            <person name="Spackman E."/>
            <person name="Goraichik I."/>
            <person name="Dimitrov K.M."/>
            <person name="Suarez D.L."/>
            <person name="Swayne D.E."/>
        </authorList>
    </citation>
    <scope>NUCLEOTIDE SEQUENCE [LARGE SCALE GENOMIC DNA]</scope>
    <source>
        <strain evidence="7 8">DSM 43828</strain>
    </source>
</reference>
<evidence type="ECO:0000313" key="7">
    <source>
        <dbReference type="EMBL" id="SMC50388.1"/>
    </source>
</evidence>
<feature type="transmembrane region" description="Helical" evidence="6">
    <location>
        <begin position="63"/>
        <end position="84"/>
    </location>
</feature>